<dbReference type="OMA" id="CKSTSAY"/>
<gene>
    <name evidence="2" type="primary">LOC117655174</name>
</gene>
<keyword evidence="1" id="KW-1185">Reference proteome</keyword>
<proteinExistence type="predicted"/>
<dbReference type="RefSeq" id="XP_034258226.1">
    <property type="nucleotide sequence ID" value="XM_034402335.1"/>
</dbReference>
<protein>
    <submittedName>
        <fullName evidence="2">Uncharacterized protein LOC117655174</fullName>
    </submittedName>
</protein>
<dbReference type="PANTHER" id="PTHR11439">
    <property type="entry name" value="GAG-POL-RELATED RETROTRANSPOSON"/>
    <property type="match status" value="1"/>
</dbReference>
<dbReference type="CDD" id="cd09272">
    <property type="entry name" value="RNase_HI_RT_Ty1"/>
    <property type="match status" value="1"/>
</dbReference>
<accession>A0A6P9AR74</accession>
<reference evidence="2" key="1">
    <citation type="submission" date="2025-08" db="UniProtKB">
        <authorList>
            <consortium name="RefSeq"/>
        </authorList>
    </citation>
    <scope>IDENTIFICATION</scope>
    <source>
        <tissue evidence="2">Blood</tissue>
    </source>
</reference>
<dbReference type="PANTHER" id="PTHR11439:SF483">
    <property type="entry name" value="PEPTIDE SYNTHASE GLIP-LIKE, PUTATIVE (AFU_ORTHOLOGUE AFUA_3G12920)-RELATED"/>
    <property type="match status" value="1"/>
</dbReference>
<name>A0A6P9AR74_PANGU</name>
<evidence type="ECO:0000313" key="2">
    <source>
        <dbReference type="RefSeq" id="XP_034258226.1"/>
    </source>
</evidence>
<organism evidence="1 2">
    <name type="scientific">Pantherophis guttatus</name>
    <name type="common">Corn snake</name>
    <name type="synonym">Elaphe guttata</name>
    <dbReference type="NCBI Taxonomy" id="94885"/>
    <lineage>
        <taxon>Eukaryota</taxon>
        <taxon>Metazoa</taxon>
        <taxon>Chordata</taxon>
        <taxon>Craniata</taxon>
        <taxon>Vertebrata</taxon>
        <taxon>Euteleostomi</taxon>
        <taxon>Lepidosauria</taxon>
        <taxon>Squamata</taxon>
        <taxon>Bifurcata</taxon>
        <taxon>Unidentata</taxon>
        <taxon>Episquamata</taxon>
        <taxon>Toxicofera</taxon>
        <taxon>Serpentes</taxon>
        <taxon>Colubroidea</taxon>
        <taxon>Colubridae</taxon>
        <taxon>Colubrinae</taxon>
        <taxon>Pantherophis</taxon>
    </lineage>
</organism>
<dbReference type="AlphaFoldDB" id="A0A6P9AR74"/>
<dbReference type="GeneID" id="117655174"/>
<dbReference type="InParanoid" id="A0A6P9AR74"/>
<evidence type="ECO:0000313" key="1">
    <source>
        <dbReference type="Proteomes" id="UP001652622"/>
    </source>
</evidence>
<dbReference type="KEGG" id="pgut:117655174"/>
<dbReference type="Proteomes" id="UP001652622">
    <property type="component" value="Unplaced"/>
</dbReference>
<sequence length="159" mass="18093">MSGAKPCETSMQLDFIRSMYNEAEPFIDNKLYRSTKGSLLYIANWTRPDIALAVNLLSRHVSKPTFLHWDAIKRLLRYLKHSANAQLCLEPDLSEKPKLTCYTVADWARDAKSRKSTSGYVQFLNNCPIHWYTGKEKLVATSTTEAEFVCLSKAANNLV</sequence>